<protein>
    <submittedName>
        <fullName evidence="1">Uncharacterized protein</fullName>
    </submittedName>
</protein>
<reference evidence="1 2" key="2">
    <citation type="journal article" date="2019" name="G3 (Bethesda)">
        <title>Hybrid Assembly of the Genome of the Entomopathogenic Nematode Steinernema carpocapsae Identifies the X-Chromosome.</title>
        <authorList>
            <person name="Serra L."/>
            <person name="Macchietto M."/>
            <person name="Macias-Munoz A."/>
            <person name="McGill C.J."/>
            <person name="Rodriguez I.M."/>
            <person name="Rodriguez B."/>
            <person name="Murad R."/>
            <person name="Mortazavi A."/>
        </authorList>
    </citation>
    <scope>NUCLEOTIDE SEQUENCE [LARGE SCALE GENOMIC DNA]</scope>
    <source>
        <strain evidence="1 2">ALL</strain>
    </source>
</reference>
<evidence type="ECO:0000313" key="1">
    <source>
        <dbReference type="EMBL" id="TMS32691.1"/>
    </source>
</evidence>
<dbReference type="EMBL" id="CM016762">
    <property type="protein sequence ID" value="TMS32691.1"/>
    <property type="molecule type" value="Genomic_DNA"/>
</dbReference>
<evidence type="ECO:0000313" key="2">
    <source>
        <dbReference type="Proteomes" id="UP000298663"/>
    </source>
</evidence>
<gene>
    <name evidence="1" type="ORF">L596_000499</name>
</gene>
<name>A0A4U8UJ58_STECR</name>
<accession>A0A4U8UJ58</accession>
<organism evidence="1 2">
    <name type="scientific">Steinernema carpocapsae</name>
    <name type="common">Entomopathogenic nematode</name>
    <dbReference type="NCBI Taxonomy" id="34508"/>
    <lineage>
        <taxon>Eukaryota</taxon>
        <taxon>Metazoa</taxon>
        <taxon>Ecdysozoa</taxon>
        <taxon>Nematoda</taxon>
        <taxon>Chromadorea</taxon>
        <taxon>Rhabditida</taxon>
        <taxon>Tylenchina</taxon>
        <taxon>Panagrolaimomorpha</taxon>
        <taxon>Strongyloidoidea</taxon>
        <taxon>Steinernematidae</taxon>
        <taxon>Steinernema</taxon>
    </lineage>
</organism>
<reference evidence="1 2" key="1">
    <citation type="journal article" date="2015" name="Genome Biol.">
        <title>Comparative genomics of Steinernema reveals deeply conserved gene regulatory networks.</title>
        <authorList>
            <person name="Dillman A.R."/>
            <person name="Macchietto M."/>
            <person name="Porter C.F."/>
            <person name="Rogers A."/>
            <person name="Williams B."/>
            <person name="Antoshechkin I."/>
            <person name="Lee M.M."/>
            <person name="Goodwin Z."/>
            <person name="Lu X."/>
            <person name="Lewis E.E."/>
            <person name="Goodrich-Blair H."/>
            <person name="Stock S.P."/>
            <person name="Adams B.J."/>
            <person name="Sternberg P.W."/>
            <person name="Mortazavi A."/>
        </authorList>
    </citation>
    <scope>NUCLEOTIDE SEQUENCE [LARGE SCALE GENOMIC DNA]</scope>
    <source>
        <strain evidence="1 2">ALL</strain>
    </source>
</reference>
<proteinExistence type="predicted"/>
<dbReference type="EMBL" id="AZBU02000001">
    <property type="protein sequence ID" value="TMS32691.1"/>
    <property type="molecule type" value="Genomic_DNA"/>
</dbReference>
<dbReference type="Proteomes" id="UP000298663">
    <property type="component" value="Chromosome X"/>
</dbReference>
<keyword evidence="2" id="KW-1185">Reference proteome</keyword>
<dbReference type="AlphaFoldDB" id="A0A4U8UJ58"/>
<comment type="caution">
    <text evidence="1">The sequence shown here is derived from an EMBL/GenBank/DDBJ whole genome shotgun (WGS) entry which is preliminary data.</text>
</comment>
<sequence length="123" mass="13128">MTRPRSSPDLRSCIYQATACGYDCCCGEETRGHGDHKFAVSVWGMACNGCRAKEAKGQRTKEAGNLLSVLSVFVLPSCVASKLCKSHMAQRKLVIAPRPSAGLVYSDHVLADPNLQAAESAKG</sequence>